<dbReference type="SMART" id="SM00382">
    <property type="entry name" value="AAA"/>
    <property type="match status" value="1"/>
</dbReference>
<dbReference type="AlphaFoldDB" id="A0A4R7W2Y7"/>
<evidence type="ECO:0000256" key="3">
    <source>
        <dbReference type="ARBA" id="ARBA00022840"/>
    </source>
</evidence>
<name>A0A4R7W2Y7_9PSEU</name>
<evidence type="ECO:0000259" key="4">
    <source>
        <dbReference type="PROSITE" id="PS50893"/>
    </source>
</evidence>
<keyword evidence="6" id="KW-1185">Reference proteome</keyword>
<dbReference type="GO" id="GO:0005524">
    <property type="term" value="F:ATP binding"/>
    <property type="evidence" value="ECO:0007669"/>
    <property type="project" value="UniProtKB-KW"/>
</dbReference>
<dbReference type="PANTHER" id="PTHR45772:SF4">
    <property type="entry name" value="ABC TRANSPORTER ATP-BINDING PROTEIN"/>
    <property type="match status" value="1"/>
</dbReference>
<reference evidence="5 6" key="1">
    <citation type="submission" date="2019-03" db="EMBL/GenBank/DDBJ databases">
        <title>Genomic Encyclopedia of Archaeal and Bacterial Type Strains, Phase II (KMG-II): from individual species to whole genera.</title>
        <authorList>
            <person name="Goeker M."/>
        </authorList>
    </citation>
    <scope>NUCLEOTIDE SEQUENCE [LARGE SCALE GENOMIC DNA]</scope>
    <source>
        <strain evidence="5 6">DSM 45499</strain>
    </source>
</reference>
<dbReference type="PANTHER" id="PTHR45772">
    <property type="entry name" value="CONSERVED COMPONENT OF ABC TRANSPORTER FOR NATURAL AMINO ACIDS-RELATED"/>
    <property type="match status" value="1"/>
</dbReference>
<dbReference type="Pfam" id="PF12399">
    <property type="entry name" value="BCA_ABC_TP_C"/>
    <property type="match status" value="1"/>
</dbReference>
<gene>
    <name evidence="5" type="ORF">CLV71_102582</name>
</gene>
<dbReference type="FunFam" id="3.40.50.300:FF:000421">
    <property type="entry name" value="Branched-chain amino acid ABC transporter ATP-binding protein"/>
    <property type="match status" value="1"/>
</dbReference>
<dbReference type="PROSITE" id="PS50893">
    <property type="entry name" value="ABC_TRANSPORTER_2"/>
    <property type="match status" value="1"/>
</dbReference>
<dbReference type="InterPro" id="IPR032823">
    <property type="entry name" value="BCA_ABC_TP_C"/>
</dbReference>
<keyword evidence="1" id="KW-0813">Transport</keyword>
<dbReference type="GO" id="GO:0016887">
    <property type="term" value="F:ATP hydrolysis activity"/>
    <property type="evidence" value="ECO:0007669"/>
    <property type="project" value="InterPro"/>
</dbReference>
<organism evidence="5 6">
    <name type="scientific">Actinophytocola oryzae</name>
    <dbReference type="NCBI Taxonomy" id="502181"/>
    <lineage>
        <taxon>Bacteria</taxon>
        <taxon>Bacillati</taxon>
        <taxon>Actinomycetota</taxon>
        <taxon>Actinomycetes</taxon>
        <taxon>Pseudonocardiales</taxon>
        <taxon>Pseudonocardiaceae</taxon>
    </lineage>
</organism>
<comment type="caution">
    <text evidence="5">The sequence shown here is derived from an EMBL/GenBank/DDBJ whole genome shotgun (WGS) entry which is preliminary data.</text>
</comment>
<dbReference type="InterPro" id="IPR027417">
    <property type="entry name" value="P-loop_NTPase"/>
</dbReference>
<accession>A0A4R7W2Y7</accession>
<keyword evidence="2" id="KW-0547">Nucleotide-binding</keyword>
<feature type="domain" description="ABC transporter" evidence="4">
    <location>
        <begin position="2"/>
        <end position="250"/>
    </location>
</feature>
<dbReference type="InterPro" id="IPR051120">
    <property type="entry name" value="ABC_AA/LPS_Transport"/>
</dbReference>
<dbReference type="CDD" id="cd03219">
    <property type="entry name" value="ABC_Mj1267_LivG_branched"/>
    <property type="match status" value="1"/>
</dbReference>
<evidence type="ECO:0000313" key="5">
    <source>
        <dbReference type="EMBL" id="TDV56515.1"/>
    </source>
</evidence>
<dbReference type="InterPro" id="IPR003439">
    <property type="entry name" value="ABC_transporter-like_ATP-bd"/>
</dbReference>
<proteinExistence type="predicted"/>
<evidence type="ECO:0000256" key="2">
    <source>
        <dbReference type="ARBA" id="ARBA00022741"/>
    </source>
</evidence>
<dbReference type="Proteomes" id="UP000294927">
    <property type="component" value="Unassembled WGS sequence"/>
</dbReference>
<sequence length="252" mass="27212">MLEVRDLTVHFGGVKALDGAHLTAQRGSITALIGPNGAGKTTFFNCVTGLYRTGAGSVTWAGTDLTGLPPHKVAEAGLSRTFQNLALFRTLSVRENVLTGAHRLGRAGFTAGVLRWPAVRREERRMRDAVDEVLDEVGLTDVRDKPVNGLPYGTLKRVELARALASRPELLLLDEPAGGLSHGEVDELRTLILDVRERRDLTVLLVEHHMSLVMSMSHHITVMNFGRTIAEGTPAEVQADPGVVEAYLGAPA</sequence>
<dbReference type="Pfam" id="PF00005">
    <property type="entry name" value="ABC_tran"/>
    <property type="match status" value="1"/>
</dbReference>
<evidence type="ECO:0000313" key="6">
    <source>
        <dbReference type="Proteomes" id="UP000294927"/>
    </source>
</evidence>
<dbReference type="SUPFAM" id="SSF52540">
    <property type="entry name" value="P-loop containing nucleoside triphosphate hydrolases"/>
    <property type="match status" value="1"/>
</dbReference>
<evidence type="ECO:0000256" key="1">
    <source>
        <dbReference type="ARBA" id="ARBA00022448"/>
    </source>
</evidence>
<dbReference type="Gene3D" id="3.40.50.300">
    <property type="entry name" value="P-loop containing nucleotide triphosphate hydrolases"/>
    <property type="match status" value="1"/>
</dbReference>
<dbReference type="InterPro" id="IPR003593">
    <property type="entry name" value="AAA+_ATPase"/>
</dbReference>
<dbReference type="RefSeq" id="WP_133901746.1">
    <property type="nucleotide sequence ID" value="NZ_SOCP01000002.1"/>
</dbReference>
<dbReference type="GO" id="GO:0005886">
    <property type="term" value="C:plasma membrane"/>
    <property type="evidence" value="ECO:0007669"/>
    <property type="project" value="TreeGrafter"/>
</dbReference>
<dbReference type="EMBL" id="SOCP01000002">
    <property type="protein sequence ID" value="TDV56515.1"/>
    <property type="molecule type" value="Genomic_DNA"/>
</dbReference>
<dbReference type="OrthoDB" id="8724465at2"/>
<protein>
    <submittedName>
        <fullName evidence="5">Amino acid/amide ABC transporter ATP-binding protein 1 (HAAT family)</fullName>
    </submittedName>
</protein>
<keyword evidence="3 5" id="KW-0067">ATP-binding</keyword>